<dbReference type="RefSeq" id="XP_049132481.1">
    <property type="nucleotide sequence ID" value="XM_049276524.1"/>
</dbReference>
<dbReference type="InterPro" id="IPR043519">
    <property type="entry name" value="NT_sf"/>
</dbReference>
<gene>
    <name evidence="1" type="ORF">ColSpa_10312</name>
</gene>
<sequence>MPCSVEDIVKHYEYDPTIIQRIATRKFTPSLSIELPNPEWPAQFEKIKSLIDAALGPIAVSVTHVGSTSVLNLPAKAVIDIDLAVANPTDEDAYVPALEQVGFQFLIREPEWHEHRFFAMHEPYICNLHVFKEDTAELVRHVIMKEWLIAHDDDRELYARTKIKAAGVSNSLGETMNDYNLRKENVIREILERALRAKGYLDPK</sequence>
<organism evidence="1 2">
    <name type="scientific">Colletotrichum spaethianum</name>
    <dbReference type="NCBI Taxonomy" id="700344"/>
    <lineage>
        <taxon>Eukaryota</taxon>
        <taxon>Fungi</taxon>
        <taxon>Dikarya</taxon>
        <taxon>Ascomycota</taxon>
        <taxon>Pezizomycotina</taxon>
        <taxon>Sordariomycetes</taxon>
        <taxon>Hypocreomycetidae</taxon>
        <taxon>Glomerellales</taxon>
        <taxon>Glomerellaceae</taxon>
        <taxon>Colletotrichum</taxon>
        <taxon>Colletotrichum spaethianum species complex</taxon>
    </lineage>
</organism>
<dbReference type="PANTHER" id="PTHR34822:SF1">
    <property type="entry name" value="GRPB FAMILY PROTEIN"/>
    <property type="match status" value="1"/>
</dbReference>
<reference evidence="1 2" key="1">
    <citation type="submission" date="2022-03" db="EMBL/GenBank/DDBJ databases">
        <title>Genome data of Colletotrichum spp.</title>
        <authorList>
            <person name="Utami Y.D."/>
            <person name="Hiruma K."/>
        </authorList>
    </citation>
    <scope>NUCLEOTIDE SEQUENCE [LARGE SCALE GENOMIC DNA]</scope>
    <source>
        <strain evidence="1 2">MAFF 239500</strain>
    </source>
</reference>
<comment type="caution">
    <text evidence="1">The sequence shown here is derived from an EMBL/GenBank/DDBJ whole genome shotgun (WGS) entry which is preliminary data.</text>
</comment>
<dbReference type="Pfam" id="PF04229">
    <property type="entry name" value="GrpB"/>
    <property type="match status" value="1"/>
</dbReference>
<evidence type="ECO:0000313" key="1">
    <source>
        <dbReference type="EMBL" id="GKT50131.1"/>
    </source>
</evidence>
<dbReference type="InterPro" id="IPR007344">
    <property type="entry name" value="GrpB/CoaE"/>
</dbReference>
<dbReference type="Proteomes" id="UP001055115">
    <property type="component" value="Unassembled WGS sequence"/>
</dbReference>
<keyword evidence="2" id="KW-1185">Reference proteome</keyword>
<accession>A0AA37UKJ0</accession>
<dbReference type="SUPFAM" id="SSF81301">
    <property type="entry name" value="Nucleotidyltransferase"/>
    <property type="match status" value="1"/>
</dbReference>
<evidence type="ECO:0000313" key="2">
    <source>
        <dbReference type="Proteomes" id="UP001055115"/>
    </source>
</evidence>
<name>A0AA37UKJ0_9PEZI</name>
<proteinExistence type="predicted"/>
<dbReference type="EMBL" id="BQXU01000034">
    <property type="protein sequence ID" value="GKT50131.1"/>
    <property type="molecule type" value="Genomic_DNA"/>
</dbReference>
<dbReference type="PANTHER" id="PTHR34822">
    <property type="entry name" value="GRPB DOMAIN PROTEIN (AFU_ORTHOLOGUE AFUA_1G01530)"/>
    <property type="match status" value="1"/>
</dbReference>
<protein>
    <submittedName>
        <fullName evidence="1">UPF0160 protein</fullName>
    </submittedName>
</protein>
<dbReference type="GeneID" id="73331114"/>
<dbReference type="AlphaFoldDB" id="A0AA37UKJ0"/>
<dbReference type="Gene3D" id="3.30.460.10">
    <property type="entry name" value="Beta Polymerase, domain 2"/>
    <property type="match status" value="1"/>
</dbReference>